<reference evidence="2" key="1">
    <citation type="submission" date="2023-07" db="EMBL/GenBank/DDBJ databases">
        <title>draft genome sequence of fig (Ficus carica).</title>
        <authorList>
            <person name="Takahashi T."/>
            <person name="Nishimura K."/>
        </authorList>
    </citation>
    <scope>NUCLEOTIDE SEQUENCE</scope>
</reference>
<dbReference type="EMBL" id="BTGU01000086">
    <property type="protein sequence ID" value="GMN59397.1"/>
    <property type="molecule type" value="Genomic_DNA"/>
</dbReference>
<evidence type="ECO:0000313" key="2">
    <source>
        <dbReference type="EMBL" id="GMN59397.1"/>
    </source>
</evidence>
<dbReference type="PANTHER" id="PTHR46038:SF13">
    <property type="entry name" value="GLYCOSYLTRANSFERASE"/>
    <property type="match status" value="1"/>
</dbReference>
<evidence type="ECO:0000259" key="1">
    <source>
        <dbReference type="Pfam" id="PF03407"/>
    </source>
</evidence>
<dbReference type="InterPro" id="IPR044821">
    <property type="entry name" value="At1g28695/At4g15970-like"/>
</dbReference>
<dbReference type="Proteomes" id="UP001187192">
    <property type="component" value="Unassembled WGS sequence"/>
</dbReference>
<gene>
    <name evidence="2" type="ORF">TIFTF001_028468</name>
</gene>
<proteinExistence type="predicted"/>
<keyword evidence="3" id="KW-1185">Reference proteome</keyword>
<dbReference type="AlphaFoldDB" id="A0AA88DPX1"/>
<evidence type="ECO:0000313" key="3">
    <source>
        <dbReference type="Proteomes" id="UP001187192"/>
    </source>
</evidence>
<dbReference type="InterPro" id="IPR005069">
    <property type="entry name" value="Nucl-diP-sugar_transferase"/>
</dbReference>
<organism evidence="2 3">
    <name type="scientific">Ficus carica</name>
    <name type="common">Common fig</name>
    <dbReference type="NCBI Taxonomy" id="3494"/>
    <lineage>
        <taxon>Eukaryota</taxon>
        <taxon>Viridiplantae</taxon>
        <taxon>Streptophyta</taxon>
        <taxon>Embryophyta</taxon>
        <taxon>Tracheophyta</taxon>
        <taxon>Spermatophyta</taxon>
        <taxon>Magnoliopsida</taxon>
        <taxon>eudicotyledons</taxon>
        <taxon>Gunneridae</taxon>
        <taxon>Pentapetalae</taxon>
        <taxon>rosids</taxon>
        <taxon>fabids</taxon>
        <taxon>Rosales</taxon>
        <taxon>Moraceae</taxon>
        <taxon>Ficeae</taxon>
        <taxon>Ficus</taxon>
    </lineage>
</organism>
<protein>
    <recommendedName>
        <fullName evidence="1">Nucleotide-diphospho-sugar transferase domain-containing protein</fullName>
    </recommendedName>
</protein>
<dbReference type="PANTHER" id="PTHR46038">
    <property type="entry name" value="EXPRESSED PROTEIN-RELATED"/>
    <property type="match status" value="1"/>
</dbReference>
<feature type="domain" description="Nucleotide-diphospho-sugar transferase" evidence="1">
    <location>
        <begin position="40"/>
        <end position="241"/>
    </location>
</feature>
<comment type="caution">
    <text evidence="2">The sequence shown here is derived from an EMBL/GenBank/DDBJ whole genome shotgun (WGS) entry which is preliminary data.</text>
</comment>
<name>A0AA88DPX1_FICCA</name>
<accession>A0AA88DPX1</accession>
<sequence>MEDDNKTVIITTLNDAWAEPNSIFELFVESFRIGIDTERLLKHLVVVCLDDKAFGRCLTSLPHGHCFQLRTKSGNNFESEAFFMSSGYLDMMWTRIHFLSSVLQMGYSFVFTDTDIMWLRDPFPRFFKEADFQIACDSFNGNSYDRHNKPNGGFTYVRSNDRTINFYKFWYFSRRAFPKLHDQDVLNRIKFDPFVKRIGLKMRFLDTAYFGGFCQPSSNLHKVCTMHANCCVGLNNKINDLAILLQDWTRFLSNQPNTTNLHPSWSVPQNCRYVRFFSDM</sequence>
<dbReference type="Pfam" id="PF03407">
    <property type="entry name" value="Nucleotid_trans"/>
    <property type="match status" value="1"/>
</dbReference>